<dbReference type="PANTHER" id="PTHR43155">
    <property type="entry name" value="CYCLIC DI-GMP PHOSPHODIESTERASE PA4108-RELATED"/>
    <property type="match status" value="1"/>
</dbReference>
<accession>A0A1D8K4F7</accession>
<dbReference type="InterPro" id="IPR006675">
    <property type="entry name" value="HDIG_dom"/>
</dbReference>
<dbReference type="PANTHER" id="PTHR43155:SF2">
    <property type="entry name" value="CYCLIC DI-GMP PHOSPHODIESTERASE PA4108"/>
    <property type="match status" value="1"/>
</dbReference>
<dbReference type="PROSITE" id="PS51832">
    <property type="entry name" value="HD_GYP"/>
    <property type="match status" value="1"/>
</dbReference>
<protein>
    <recommendedName>
        <fullName evidence="1">HD-GYP domain-containing protein</fullName>
    </recommendedName>
</protein>
<evidence type="ECO:0000313" key="2">
    <source>
        <dbReference type="EMBL" id="AOV15837.1"/>
    </source>
</evidence>
<proteinExistence type="predicted"/>
<evidence type="ECO:0000259" key="1">
    <source>
        <dbReference type="PROSITE" id="PS51832"/>
    </source>
</evidence>
<dbReference type="RefSeq" id="WP_070071437.1">
    <property type="nucleotide sequence ID" value="NZ_CP017448.1"/>
</dbReference>
<dbReference type="InterPro" id="IPR021812">
    <property type="entry name" value="DUF3391"/>
</dbReference>
<dbReference type="CDD" id="cd00077">
    <property type="entry name" value="HDc"/>
    <property type="match status" value="1"/>
</dbReference>
<dbReference type="Proteomes" id="UP000095342">
    <property type="component" value="Chromosome"/>
</dbReference>
<dbReference type="SUPFAM" id="SSF109604">
    <property type="entry name" value="HD-domain/PDEase-like"/>
    <property type="match status" value="1"/>
</dbReference>
<dbReference type="Gene3D" id="1.10.3210.10">
    <property type="entry name" value="Hypothetical protein af1432"/>
    <property type="match status" value="1"/>
</dbReference>
<gene>
    <name evidence="2" type="ORF">BJI67_01035</name>
</gene>
<dbReference type="EMBL" id="CP017448">
    <property type="protein sequence ID" value="AOV15837.1"/>
    <property type="molecule type" value="Genomic_DNA"/>
</dbReference>
<dbReference type="SMART" id="SM00471">
    <property type="entry name" value="HDc"/>
    <property type="match status" value="1"/>
</dbReference>
<feature type="domain" description="HD-GYP" evidence="1">
    <location>
        <begin position="153"/>
        <end position="350"/>
    </location>
</feature>
<dbReference type="Pfam" id="PF13487">
    <property type="entry name" value="HD_5"/>
    <property type="match status" value="1"/>
</dbReference>
<dbReference type="GO" id="GO:0008081">
    <property type="term" value="F:phosphoric diester hydrolase activity"/>
    <property type="evidence" value="ECO:0007669"/>
    <property type="project" value="UniProtKB-ARBA"/>
</dbReference>
<reference evidence="2 3" key="1">
    <citation type="submission" date="2016-09" db="EMBL/GenBank/DDBJ databases">
        <title>Acidihalobacter prosperus V6 (DSM14174).</title>
        <authorList>
            <person name="Khaleque H.N."/>
            <person name="Ramsay J.P."/>
            <person name="Murphy R.J.T."/>
            <person name="Kaksonen A.H."/>
            <person name="Boxall N.J."/>
            <person name="Watkin E.L.J."/>
        </authorList>
    </citation>
    <scope>NUCLEOTIDE SEQUENCE [LARGE SCALE GENOMIC DNA]</scope>
    <source>
        <strain evidence="2 3">V6</strain>
    </source>
</reference>
<name>A0A1D8K4F7_9GAMM</name>
<organism evidence="2 3">
    <name type="scientific">Acidihalobacter aeolianus</name>
    <dbReference type="NCBI Taxonomy" id="2792603"/>
    <lineage>
        <taxon>Bacteria</taxon>
        <taxon>Pseudomonadati</taxon>
        <taxon>Pseudomonadota</taxon>
        <taxon>Gammaproteobacteria</taxon>
        <taxon>Chromatiales</taxon>
        <taxon>Ectothiorhodospiraceae</taxon>
        <taxon>Acidihalobacter</taxon>
    </lineage>
</organism>
<keyword evidence="3" id="KW-1185">Reference proteome</keyword>
<dbReference type="Pfam" id="PF11871">
    <property type="entry name" value="DUF3391"/>
    <property type="match status" value="1"/>
</dbReference>
<sequence length="431" mass="48256">MGGLNNKMHLKVDVMSLRKGMFVADLDRDWRETSFLLQGFLIQNTTQLAQLRESCEYVYVDPAKSTIPVGLPAQPERAPAVETPRRVVRRIRRGPLPDLRGHSDPAAFRQELGRATQVQIRTHAYLRRAFEDVRMGASVNTEEARAVVTALVDTISVNVNASLWLTNLRNKDEYTSIHSMNVCILAIAFGRHLGLGNEELKTLGLGALLHDIGKIKTPLEVLNKPGKLTPEEFEIMKRHPVEGHDLVLSSGDRLPPMTLSIIRHHHERLAGNGYPDRWSDERIPLPVLITSVVDVYDAVTSDRCYHDGMPAHRGLQLLYDIAPDSFGRELVEEFIRCVGIYPVGSLVELTTGEIGIVLSADTRHRLKPLIRLLRAPDGTPYGEKQLINLSDLADTEANWRQWGIKKVLEPADYGIDIKGLVAEDFSLQSLN</sequence>
<dbReference type="InterPro" id="IPR003607">
    <property type="entry name" value="HD/PDEase_dom"/>
</dbReference>
<dbReference type="InterPro" id="IPR037522">
    <property type="entry name" value="HD_GYP_dom"/>
</dbReference>
<dbReference type="KEGG" id="aaeo:BJI67_01035"/>
<evidence type="ECO:0000313" key="3">
    <source>
        <dbReference type="Proteomes" id="UP000095342"/>
    </source>
</evidence>
<dbReference type="NCBIfam" id="TIGR00277">
    <property type="entry name" value="HDIG"/>
    <property type="match status" value="1"/>
</dbReference>
<dbReference type="AlphaFoldDB" id="A0A1D8K4F7"/>